<organism evidence="1">
    <name type="scientific">Catovirus CTV1</name>
    <dbReference type="NCBI Taxonomy" id="1977631"/>
    <lineage>
        <taxon>Viruses</taxon>
        <taxon>Varidnaviria</taxon>
        <taxon>Bamfordvirae</taxon>
        <taxon>Nucleocytoviricota</taxon>
        <taxon>Megaviricetes</taxon>
        <taxon>Imitervirales</taxon>
        <taxon>Mimiviridae</taxon>
        <taxon>Klosneuvirinae</taxon>
        <taxon>Catovirus</taxon>
    </lineage>
</organism>
<evidence type="ECO:0000313" key="1">
    <source>
        <dbReference type="EMBL" id="ARF08103.1"/>
    </source>
</evidence>
<name>A0A1V0S8S2_9VIRU</name>
<dbReference type="Gene3D" id="3.30.428.10">
    <property type="entry name" value="HIT-like"/>
    <property type="match status" value="1"/>
</dbReference>
<dbReference type="EMBL" id="KY684083">
    <property type="protein sequence ID" value="ARF08103.1"/>
    <property type="molecule type" value="Genomic_DNA"/>
</dbReference>
<gene>
    <name evidence="1" type="ORF">Catovirus_1_153</name>
</gene>
<reference evidence="1" key="1">
    <citation type="journal article" date="2017" name="Science">
        <title>Giant viruses with an expanded complement of translation system components.</title>
        <authorList>
            <person name="Schulz F."/>
            <person name="Yutin N."/>
            <person name="Ivanova N.N."/>
            <person name="Ortega D.R."/>
            <person name="Lee T.K."/>
            <person name="Vierheilig J."/>
            <person name="Daims H."/>
            <person name="Horn M."/>
            <person name="Wagner M."/>
            <person name="Jensen G.J."/>
            <person name="Kyrpides N.C."/>
            <person name="Koonin E.V."/>
            <person name="Woyke T."/>
        </authorList>
    </citation>
    <scope>NUCLEOTIDE SEQUENCE</scope>
    <source>
        <strain evidence="1">CTV1</strain>
    </source>
</reference>
<dbReference type="SUPFAM" id="SSF54197">
    <property type="entry name" value="HIT-like"/>
    <property type="match status" value="1"/>
</dbReference>
<accession>A0A1V0S8S2</accession>
<protein>
    <submittedName>
        <fullName evidence="1">Uncharacterized protein</fullName>
    </submittedName>
</protein>
<sequence length="704" mass="82825">MSSTCKSQFFELIDIKNIVPSLNRLLSSLSTSNYWNRVVGTNVVKADKMIKLSFDNYKLNEFHPIQVMRKNMPPPYDYVYESYNVDCVLCKIWAKNQLHPKHNSILKYLTIAGSPVPEKDMQLVRWKNYIITANNDPYFPDHLMVLSTNHNSDKIKGSQFDILNREVLEEIVTIYSNVNMSYSMAHNYGNSGSQHHLHFHLFRRQKNNKYPIDKLVKMINSELFNLVDKTRDNGNYGSIKGNVAGVLYETAYHKNYKFGLFYKFTETNYGYRGYVLSFKKKYVSDPNNNKYMIDCLFKLFNMIELSVIYSFVSYFISSAEHLSFVIWVQRKDNNGRIQSAKHFMGVLNENDSTRDLTKLYNRFIDMEYIKLIDMINVIKDDMYINEDIMHPFSNINIRYMANFRDGFNNYVLSKVKNVKLNRPINSRRIFVVNAAYGAGKSNIISNLDKYTGESVDSNNVLEYNLDNALYSIPYYQNVITNIKNQLKNFVNSSFVLENGNKIYLNDLFTSDKTYLSLSINDYEKIYGYFFKNTADPQLMINGKSIKDYHQDNFDKLAPFKRYIADFMKRISLNYNVDLIYETGFHRFGKIFDDMLGCEIGCKKIYVGINLKSNEIDGVYKFVLRNVLKRNFEEGRILSYGSVMDSLYKIRDMQKDHEKNLINYDKFIYLTKYVDDNKDIQIKNLKGGQYEYQYLKSLYLELKEH</sequence>
<proteinExistence type="predicted"/>
<dbReference type="InterPro" id="IPR036265">
    <property type="entry name" value="HIT-like_sf"/>
</dbReference>